<feature type="transmembrane region" description="Helical" evidence="8">
    <location>
        <begin position="162"/>
        <end position="183"/>
    </location>
</feature>
<keyword evidence="7" id="KW-0413">Isomerase</keyword>
<comment type="pathway">
    <text evidence="2">Carotenoid biosynthesis.</text>
</comment>
<evidence type="ECO:0000256" key="5">
    <source>
        <dbReference type="ARBA" id="ARBA00022989"/>
    </source>
</evidence>
<dbReference type="Proteomes" id="UP001500742">
    <property type="component" value="Unassembled WGS sequence"/>
</dbReference>
<comment type="subcellular location">
    <subcellularLocation>
        <location evidence="1">Membrane</location>
        <topology evidence="1">Multi-pass membrane protein</topology>
    </subcellularLocation>
</comment>
<keyword evidence="6 8" id="KW-0472">Membrane</keyword>
<evidence type="ECO:0000313" key="11">
    <source>
        <dbReference type="Proteomes" id="UP001500742"/>
    </source>
</evidence>
<evidence type="ECO:0000256" key="3">
    <source>
        <dbReference type="ARBA" id="ARBA00022692"/>
    </source>
</evidence>
<dbReference type="EMBL" id="BAAAZC010000007">
    <property type="protein sequence ID" value="GAA3963091.1"/>
    <property type="molecule type" value="Genomic_DNA"/>
</dbReference>
<proteinExistence type="predicted"/>
<sequence>MRYAYLLINILTVFFPVVLSFDKKVYFYKNWRLIWPGMAITGLFFLFWDVLFAMKGVWSFNPQYIMGITILGLPLEEVLFFLTVPFACIFIHACLNYYIKWQVRAWVTGIVSALIAILCILGLIFCYDKLYTAITCGLLLSLILILQYVVKATWLNRFYITYLVALIPFYIVNGVLTSIPIVIYNNTENMGRRVGTIPVEDHFYLMALLLMNIGIFEYFKGKNKTNGQPA</sequence>
<organism evidence="10 11">
    <name type="scientific">Mucilaginibacter dorajii</name>
    <dbReference type="NCBI Taxonomy" id="692994"/>
    <lineage>
        <taxon>Bacteria</taxon>
        <taxon>Pseudomonadati</taxon>
        <taxon>Bacteroidota</taxon>
        <taxon>Sphingobacteriia</taxon>
        <taxon>Sphingobacteriales</taxon>
        <taxon>Sphingobacteriaceae</taxon>
        <taxon>Mucilaginibacter</taxon>
    </lineage>
</organism>
<feature type="transmembrane region" description="Helical" evidence="8">
    <location>
        <begin position="78"/>
        <end position="99"/>
    </location>
</feature>
<reference evidence="11" key="1">
    <citation type="journal article" date="2019" name="Int. J. Syst. Evol. Microbiol.">
        <title>The Global Catalogue of Microorganisms (GCM) 10K type strain sequencing project: providing services to taxonomists for standard genome sequencing and annotation.</title>
        <authorList>
            <consortium name="The Broad Institute Genomics Platform"/>
            <consortium name="The Broad Institute Genome Sequencing Center for Infectious Disease"/>
            <person name="Wu L."/>
            <person name="Ma J."/>
        </authorList>
    </citation>
    <scope>NUCLEOTIDE SEQUENCE [LARGE SCALE GENOMIC DNA]</scope>
    <source>
        <strain evidence="11">JCM 16601</strain>
    </source>
</reference>
<keyword evidence="5 8" id="KW-1133">Transmembrane helix</keyword>
<protein>
    <recommendedName>
        <fullName evidence="9">Lycopene cyclase domain-containing protein</fullName>
    </recommendedName>
</protein>
<name>A0ABP7PBY3_9SPHI</name>
<keyword evidence="11" id="KW-1185">Reference proteome</keyword>
<evidence type="ECO:0000256" key="8">
    <source>
        <dbReference type="SAM" id="Phobius"/>
    </source>
</evidence>
<feature type="transmembrane region" description="Helical" evidence="8">
    <location>
        <begin position="203"/>
        <end position="219"/>
    </location>
</feature>
<dbReference type="NCBIfam" id="TIGR03462">
    <property type="entry name" value="CarR_dom_SF"/>
    <property type="match status" value="2"/>
</dbReference>
<gene>
    <name evidence="10" type="ORF">GCM10022210_08890</name>
</gene>
<dbReference type="InterPro" id="IPR017825">
    <property type="entry name" value="Lycopene_cyclase_dom"/>
</dbReference>
<comment type="caution">
    <text evidence="10">The sequence shown here is derived from an EMBL/GenBank/DDBJ whole genome shotgun (WGS) entry which is preliminary data.</text>
</comment>
<feature type="transmembrane region" description="Helical" evidence="8">
    <location>
        <begin position="106"/>
        <end position="125"/>
    </location>
</feature>
<feature type="transmembrane region" description="Helical" evidence="8">
    <location>
        <begin position="6"/>
        <end position="21"/>
    </location>
</feature>
<feature type="domain" description="Lycopene cyclase" evidence="9">
    <location>
        <begin position="128"/>
        <end position="219"/>
    </location>
</feature>
<keyword evidence="3 8" id="KW-0812">Transmembrane</keyword>
<feature type="domain" description="Lycopene cyclase" evidence="9">
    <location>
        <begin position="3"/>
        <end position="95"/>
    </location>
</feature>
<evidence type="ECO:0000259" key="9">
    <source>
        <dbReference type="Pfam" id="PF18916"/>
    </source>
</evidence>
<accession>A0ABP7PBY3</accession>
<evidence type="ECO:0000256" key="2">
    <source>
        <dbReference type="ARBA" id="ARBA00004829"/>
    </source>
</evidence>
<feature type="transmembrane region" description="Helical" evidence="8">
    <location>
        <begin position="33"/>
        <end position="58"/>
    </location>
</feature>
<evidence type="ECO:0000256" key="1">
    <source>
        <dbReference type="ARBA" id="ARBA00004141"/>
    </source>
</evidence>
<dbReference type="RefSeq" id="WP_259091369.1">
    <property type="nucleotide sequence ID" value="NZ_BAAAZC010000007.1"/>
</dbReference>
<evidence type="ECO:0000256" key="7">
    <source>
        <dbReference type="ARBA" id="ARBA00023235"/>
    </source>
</evidence>
<keyword evidence="4" id="KW-0125">Carotenoid biosynthesis</keyword>
<feature type="transmembrane region" description="Helical" evidence="8">
    <location>
        <begin position="131"/>
        <end position="150"/>
    </location>
</feature>
<evidence type="ECO:0000256" key="4">
    <source>
        <dbReference type="ARBA" id="ARBA00022746"/>
    </source>
</evidence>
<dbReference type="Pfam" id="PF18916">
    <property type="entry name" value="Lycopene_cyc"/>
    <property type="match status" value="2"/>
</dbReference>
<evidence type="ECO:0000313" key="10">
    <source>
        <dbReference type="EMBL" id="GAA3963091.1"/>
    </source>
</evidence>
<evidence type="ECO:0000256" key="6">
    <source>
        <dbReference type="ARBA" id="ARBA00023136"/>
    </source>
</evidence>